<dbReference type="Gene3D" id="1.25.40.10">
    <property type="entry name" value="Tetratricopeptide repeat domain"/>
    <property type="match status" value="1"/>
</dbReference>
<name>A0A644XXH6_9ZZZZ</name>
<dbReference type="AlphaFoldDB" id="A0A644XXH6"/>
<dbReference type="PROSITE" id="PS51257">
    <property type="entry name" value="PROKAR_LIPOPROTEIN"/>
    <property type="match status" value="1"/>
</dbReference>
<evidence type="ECO:0008006" key="2">
    <source>
        <dbReference type="Google" id="ProtNLM"/>
    </source>
</evidence>
<protein>
    <recommendedName>
        <fullName evidence="2">Outer membrane protein assembly factor BamD</fullName>
    </recommendedName>
</protein>
<dbReference type="Pfam" id="PF13174">
    <property type="entry name" value="TPR_6"/>
    <property type="match status" value="2"/>
</dbReference>
<reference evidence="1" key="1">
    <citation type="submission" date="2019-08" db="EMBL/GenBank/DDBJ databases">
        <authorList>
            <person name="Kucharzyk K."/>
            <person name="Murdoch R.W."/>
            <person name="Higgins S."/>
            <person name="Loffler F."/>
        </authorList>
    </citation>
    <scope>NUCLEOTIDE SEQUENCE</scope>
</reference>
<proteinExistence type="predicted"/>
<comment type="caution">
    <text evidence="1">The sequence shown here is derived from an EMBL/GenBank/DDBJ whole genome shotgun (WGS) entry which is preliminary data.</text>
</comment>
<dbReference type="SUPFAM" id="SSF48452">
    <property type="entry name" value="TPR-like"/>
    <property type="match status" value="1"/>
</dbReference>
<dbReference type="InterPro" id="IPR019734">
    <property type="entry name" value="TPR_rpt"/>
</dbReference>
<sequence>MKRIPFYFLAVLFLAACSGGRQHLLDEIKEKEAIVTKSYEDVLDKSTAESLRQDYLDFSDKYPDDTLSPKFLHKAAELSLAIDMSMEAVSTLDTLIARYPDYKYLPDAMFFKGFILENHIKDLAAAKKAYEDFLDRFPKHELAPQVRTTVENLGKSPEELVKEFMARTDQPDSTASDSIN</sequence>
<gene>
    <name evidence="1" type="ORF">SDC9_67405</name>
</gene>
<accession>A0A644XXH6</accession>
<evidence type="ECO:0000313" key="1">
    <source>
        <dbReference type="EMBL" id="MPM20966.1"/>
    </source>
</evidence>
<dbReference type="InterPro" id="IPR011990">
    <property type="entry name" value="TPR-like_helical_dom_sf"/>
</dbReference>
<dbReference type="EMBL" id="VSSQ01003493">
    <property type="protein sequence ID" value="MPM20966.1"/>
    <property type="molecule type" value="Genomic_DNA"/>
</dbReference>
<organism evidence="1">
    <name type="scientific">bioreactor metagenome</name>
    <dbReference type="NCBI Taxonomy" id="1076179"/>
    <lineage>
        <taxon>unclassified sequences</taxon>
        <taxon>metagenomes</taxon>
        <taxon>ecological metagenomes</taxon>
    </lineage>
</organism>